<comment type="caution">
    <text evidence="16">The sequence shown here is derived from an EMBL/GenBank/DDBJ whole genome shotgun (WGS) entry which is preliminary data.</text>
</comment>
<keyword evidence="4 13" id="KW-0963">Cytoplasm</keyword>
<comment type="subunit">
    <text evidence="3 13">Monomer.</text>
</comment>
<dbReference type="Gene3D" id="1.20.120.1910">
    <property type="entry name" value="Cysteine-tRNA ligase, C-terminal anti-codon recognition domain"/>
    <property type="match status" value="1"/>
</dbReference>
<comment type="similarity">
    <text evidence="2 13">Belongs to the class-I aminoacyl-tRNA synthetase family.</text>
</comment>
<dbReference type="InterPro" id="IPR015273">
    <property type="entry name" value="Cys-tRNA-synt_Ia_DALR"/>
</dbReference>
<keyword evidence="14" id="KW-0175">Coiled coil</keyword>
<evidence type="ECO:0000256" key="2">
    <source>
        <dbReference type="ARBA" id="ARBA00005594"/>
    </source>
</evidence>
<dbReference type="CDD" id="cd00672">
    <property type="entry name" value="CysRS_core"/>
    <property type="match status" value="1"/>
</dbReference>
<evidence type="ECO:0000313" key="17">
    <source>
        <dbReference type="Proteomes" id="UP000054526"/>
    </source>
</evidence>
<keyword evidence="6 13" id="KW-0479">Metal-binding</keyword>
<sequence>MNLKIYNSMSQSLEQFVPREPGKVNMYVCGPTVYGYIHIGNSRPVIFFDVVRRYLEAVGFEVNYLMNFTDVDDKMIRKAAEEGATVPELAERYIHAFNEDREALGVRPSSASPRVTENMAEIIDFIRELVEQGSAYENGGDVYFRTSTFPEYGKLSHKNLDELQYGIRIEVDKRKENPQDFVLWKAAKPGEISWSSPWGDGRPGWHIECSAMVRKYAGDTLDIHGGGQDLQFPHHECEIAQSESLTHEPLSRYWMHNGFVNVNNEKMSKSLGNGINVRQLLQATKTQAVRYLMLTTHYRSPLNFSEETIRQAENSVERLTNCRDNVKHRLTTVAKGNLSPAEDEALRARLNTLMEEFHARMQDDFSTPDAITAWFGMVSEINAYLRKETVSESDLHYILEQMQKLDDILGLLPKDAQAALLDEEVDALIAERVEARHNRNWARADEIRDLLAERGIVLEDTPQGIRWRRK</sequence>
<dbReference type="Proteomes" id="UP000054526">
    <property type="component" value="Unassembled WGS sequence"/>
</dbReference>
<evidence type="ECO:0000259" key="15">
    <source>
        <dbReference type="SMART" id="SM00840"/>
    </source>
</evidence>
<evidence type="ECO:0000256" key="3">
    <source>
        <dbReference type="ARBA" id="ARBA00011245"/>
    </source>
</evidence>
<proteinExistence type="inferred from homology"/>
<feature type="binding site" evidence="13">
    <location>
        <position position="29"/>
    </location>
    <ligand>
        <name>Zn(2+)</name>
        <dbReference type="ChEBI" id="CHEBI:29105"/>
    </ligand>
</feature>
<dbReference type="PANTHER" id="PTHR10890">
    <property type="entry name" value="CYSTEINYL-TRNA SYNTHETASE"/>
    <property type="match status" value="1"/>
</dbReference>
<dbReference type="InterPro" id="IPR024909">
    <property type="entry name" value="Cys-tRNA/MSH_ligase"/>
</dbReference>
<keyword evidence="7 13" id="KW-0547">Nucleotide-binding</keyword>
<evidence type="ECO:0000256" key="4">
    <source>
        <dbReference type="ARBA" id="ARBA00022490"/>
    </source>
</evidence>
<feature type="short sequence motif" description="'HIGH' region" evidence="13">
    <location>
        <begin position="31"/>
        <end position="41"/>
    </location>
</feature>
<dbReference type="EC" id="6.1.1.16" evidence="13"/>
<keyword evidence="17" id="KW-1185">Reference proteome</keyword>
<dbReference type="SUPFAM" id="SSF47323">
    <property type="entry name" value="Anticodon-binding domain of a subclass of class I aminoacyl-tRNA synthetases"/>
    <property type="match status" value="1"/>
</dbReference>
<evidence type="ECO:0000256" key="12">
    <source>
        <dbReference type="ARBA" id="ARBA00047398"/>
    </source>
</evidence>
<dbReference type="EMBL" id="JXAL01000030">
    <property type="protein sequence ID" value="KIL34509.1"/>
    <property type="molecule type" value="Genomic_DNA"/>
</dbReference>
<protein>
    <recommendedName>
        <fullName evidence="13">Cysteine--tRNA ligase</fullName>
        <ecNumber evidence="13">6.1.1.16</ecNumber>
    </recommendedName>
    <alternativeName>
        <fullName evidence="13">Cysteinyl-tRNA synthetase</fullName>
        <shortName evidence="13">CysRS</shortName>
    </alternativeName>
</protein>
<feature type="binding site" evidence="13">
    <location>
        <position position="238"/>
    </location>
    <ligand>
        <name>Zn(2+)</name>
        <dbReference type="ChEBI" id="CHEBI:29105"/>
    </ligand>
</feature>
<dbReference type="InterPro" id="IPR009080">
    <property type="entry name" value="tRNAsynth_Ia_anticodon-bd"/>
</dbReference>
<evidence type="ECO:0000256" key="1">
    <source>
        <dbReference type="ARBA" id="ARBA00004496"/>
    </source>
</evidence>
<dbReference type="RefSeq" id="WP_041066987.1">
    <property type="nucleotide sequence ID" value="NZ_JXAL01000030.1"/>
</dbReference>
<keyword evidence="9 13" id="KW-0067">ATP-binding</keyword>
<dbReference type="InterPro" id="IPR032678">
    <property type="entry name" value="tRNA-synt_1_cat_dom"/>
</dbReference>
<dbReference type="InterPro" id="IPR056411">
    <property type="entry name" value="CysS_C"/>
</dbReference>
<organism evidence="16 17">
    <name type="scientific">Cohnella kolymensis</name>
    <dbReference type="NCBI Taxonomy" id="1590652"/>
    <lineage>
        <taxon>Bacteria</taxon>
        <taxon>Bacillati</taxon>
        <taxon>Bacillota</taxon>
        <taxon>Bacilli</taxon>
        <taxon>Bacillales</taxon>
        <taxon>Paenibacillaceae</taxon>
        <taxon>Cohnella</taxon>
    </lineage>
</organism>
<comment type="catalytic activity">
    <reaction evidence="12 13">
        <text>tRNA(Cys) + L-cysteine + ATP = L-cysteinyl-tRNA(Cys) + AMP + diphosphate</text>
        <dbReference type="Rhea" id="RHEA:17773"/>
        <dbReference type="Rhea" id="RHEA-COMP:9661"/>
        <dbReference type="Rhea" id="RHEA-COMP:9679"/>
        <dbReference type="ChEBI" id="CHEBI:30616"/>
        <dbReference type="ChEBI" id="CHEBI:33019"/>
        <dbReference type="ChEBI" id="CHEBI:35235"/>
        <dbReference type="ChEBI" id="CHEBI:78442"/>
        <dbReference type="ChEBI" id="CHEBI:78517"/>
        <dbReference type="ChEBI" id="CHEBI:456215"/>
        <dbReference type="EC" id="6.1.1.16"/>
    </reaction>
</comment>
<keyword evidence="10 13" id="KW-0648">Protein biosynthesis</keyword>
<evidence type="ECO:0000256" key="14">
    <source>
        <dbReference type="SAM" id="Coils"/>
    </source>
</evidence>
<evidence type="ECO:0000256" key="8">
    <source>
        <dbReference type="ARBA" id="ARBA00022833"/>
    </source>
</evidence>
<evidence type="ECO:0000256" key="11">
    <source>
        <dbReference type="ARBA" id="ARBA00023146"/>
    </source>
</evidence>
<evidence type="ECO:0000256" key="5">
    <source>
        <dbReference type="ARBA" id="ARBA00022598"/>
    </source>
</evidence>
<reference evidence="16 17" key="1">
    <citation type="submission" date="2014-12" db="EMBL/GenBank/DDBJ databases">
        <title>Draft genome sequence of Cohnella kolymensis strain B-2846.</title>
        <authorList>
            <person name="Karlyshev A.V."/>
            <person name="Kudryashova E.B."/>
        </authorList>
    </citation>
    <scope>NUCLEOTIDE SEQUENCE [LARGE SCALE GENOMIC DNA]</scope>
    <source>
        <strain evidence="16 17">VKM B-2846</strain>
    </source>
</reference>
<evidence type="ECO:0000256" key="6">
    <source>
        <dbReference type="ARBA" id="ARBA00022723"/>
    </source>
</evidence>
<comment type="subcellular location">
    <subcellularLocation>
        <location evidence="1 13">Cytoplasm</location>
    </subcellularLocation>
</comment>
<evidence type="ECO:0000256" key="9">
    <source>
        <dbReference type="ARBA" id="ARBA00022840"/>
    </source>
</evidence>
<evidence type="ECO:0000256" key="13">
    <source>
        <dbReference type="HAMAP-Rule" id="MF_00041"/>
    </source>
</evidence>
<dbReference type="InterPro" id="IPR015803">
    <property type="entry name" value="Cys-tRNA-ligase"/>
</dbReference>
<dbReference type="Pfam" id="PF23493">
    <property type="entry name" value="CysS_C"/>
    <property type="match status" value="1"/>
</dbReference>
<dbReference type="Pfam" id="PF01406">
    <property type="entry name" value="tRNA-synt_1e"/>
    <property type="match status" value="1"/>
</dbReference>
<accession>A0ABR5A0B9</accession>
<name>A0ABR5A0B9_9BACL</name>
<feature type="coiled-coil region" evidence="14">
    <location>
        <begin position="302"/>
        <end position="329"/>
    </location>
</feature>
<dbReference type="PRINTS" id="PR00983">
    <property type="entry name" value="TRNASYNTHCYS"/>
</dbReference>
<comment type="cofactor">
    <cofactor evidence="13">
        <name>Zn(2+)</name>
        <dbReference type="ChEBI" id="CHEBI:29105"/>
    </cofactor>
    <text evidence="13">Binds 1 zinc ion per subunit.</text>
</comment>
<dbReference type="SMART" id="SM00840">
    <property type="entry name" value="DALR_2"/>
    <property type="match status" value="1"/>
</dbReference>
<dbReference type="InterPro" id="IPR014729">
    <property type="entry name" value="Rossmann-like_a/b/a_fold"/>
</dbReference>
<dbReference type="NCBIfam" id="TIGR00435">
    <property type="entry name" value="cysS"/>
    <property type="match status" value="1"/>
</dbReference>
<evidence type="ECO:0000256" key="10">
    <source>
        <dbReference type="ARBA" id="ARBA00022917"/>
    </source>
</evidence>
<feature type="short sequence motif" description="'KMSKS' region" evidence="13">
    <location>
        <begin position="266"/>
        <end position="270"/>
    </location>
</feature>
<keyword evidence="11 13" id="KW-0030">Aminoacyl-tRNA synthetase</keyword>
<dbReference type="Gene3D" id="3.40.50.620">
    <property type="entry name" value="HUPs"/>
    <property type="match status" value="1"/>
</dbReference>
<feature type="domain" description="Cysteinyl-tRNA synthetase class Ia DALR" evidence="15">
    <location>
        <begin position="356"/>
        <end position="420"/>
    </location>
</feature>
<keyword evidence="5 13" id="KW-0436">Ligase</keyword>
<dbReference type="PANTHER" id="PTHR10890:SF3">
    <property type="entry name" value="CYSTEINE--TRNA LIGASE, CYTOPLASMIC"/>
    <property type="match status" value="1"/>
</dbReference>
<feature type="binding site" evidence="13">
    <location>
        <position position="234"/>
    </location>
    <ligand>
        <name>Zn(2+)</name>
        <dbReference type="ChEBI" id="CHEBI:29105"/>
    </ligand>
</feature>
<dbReference type="SUPFAM" id="SSF52374">
    <property type="entry name" value="Nucleotidylyl transferase"/>
    <property type="match status" value="1"/>
</dbReference>
<keyword evidence="8 13" id="KW-0862">Zinc</keyword>
<evidence type="ECO:0000256" key="7">
    <source>
        <dbReference type="ARBA" id="ARBA00022741"/>
    </source>
</evidence>
<dbReference type="Pfam" id="PF09190">
    <property type="entry name" value="DALR_2"/>
    <property type="match status" value="1"/>
</dbReference>
<feature type="binding site" evidence="13">
    <location>
        <position position="269"/>
    </location>
    <ligand>
        <name>ATP</name>
        <dbReference type="ChEBI" id="CHEBI:30616"/>
    </ligand>
</feature>
<feature type="binding site" evidence="13">
    <location>
        <position position="209"/>
    </location>
    <ligand>
        <name>Zn(2+)</name>
        <dbReference type="ChEBI" id="CHEBI:29105"/>
    </ligand>
</feature>
<evidence type="ECO:0000313" key="16">
    <source>
        <dbReference type="EMBL" id="KIL34509.1"/>
    </source>
</evidence>
<dbReference type="HAMAP" id="MF_00041">
    <property type="entry name" value="Cys_tRNA_synth"/>
    <property type="match status" value="1"/>
</dbReference>
<gene>
    <name evidence="13" type="primary">cysS</name>
    <name evidence="16" type="ORF">SD71_19435</name>
</gene>